<evidence type="ECO:0000256" key="3">
    <source>
        <dbReference type="ARBA" id="ARBA00023163"/>
    </source>
</evidence>
<organism evidence="6 7">
    <name type="scientific">Virgisporangium aurantiacum</name>
    <dbReference type="NCBI Taxonomy" id="175570"/>
    <lineage>
        <taxon>Bacteria</taxon>
        <taxon>Bacillati</taxon>
        <taxon>Actinomycetota</taxon>
        <taxon>Actinomycetes</taxon>
        <taxon>Micromonosporales</taxon>
        <taxon>Micromonosporaceae</taxon>
        <taxon>Virgisporangium</taxon>
    </lineage>
</organism>
<keyword evidence="1" id="KW-0805">Transcription regulation</keyword>
<dbReference type="InterPro" id="IPR001647">
    <property type="entry name" value="HTH_TetR"/>
</dbReference>
<dbReference type="PANTHER" id="PTHR30055:SF234">
    <property type="entry name" value="HTH-TYPE TRANSCRIPTIONAL REGULATOR BETI"/>
    <property type="match status" value="1"/>
</dbReference>
<dbReference type="AlphaFoldDB" id="A0A8J3ZI42"/>
<dbReference type="Pfam" id="PF00440">
    <property type="entry name" value="TetR_N"/>
    <property type="match status" value="1"/>
</dbReference>
<keyword evidence="7" id="KW-1185">Reference proteome</keyword>
<evidence type="ECO:0000313" key="6">
    <source>
        <dbReference type="EMBL" id="GIJ64532.1"/>
    </source>
</evidence>
<accession>A0A8J3ZI42</accession>
<name>A0A8J3ZI42_9ACTN</name>
<protein>
    <submittedName>
        <fullName evidence="6">DNA-binding protein</fullName>
    </submittedName>
</protein>
<keyword evidence="2 4" id="KW-0238">DNA-binding</keyword>
<feature type="DNA-binding region" description="H-T-H motif" evidence="4">
    <location>
        <begin position="42"/>
        <end position="61"/>
    </location>
</feature>
<dbReference type="Gene3D" id="1.10.357.10">
    <property type="entry name" value="Tetracycline Repressor, domain 2"/>
    <property type="match status" value="1"/>
</dbReference>
<dbReference type="GO" id="GO:0000976">
    <property type="term" value="F:transcription cis-regulatory region binding"/>
    <property type="evidence" value="ECO:0007669"/>
    <property type="project" value="TreeGrafter"/>
</dbReference>
<dbReference type="InterPro" id="IPR009057">
    <property type="entry name" value="Homeodomain-like_sf"/>
</dbReference>
<evidence type="ECO:0000313" key="7">
    <source>
        <dbReference type="Proteomes" id="UP000612585"/>
    </source>
</evidence>
<dbReference type="RefSeq" id="WP_204013411.1">
    <property type="nucleotide sequence ID" value="NZ_BOPG01000120.1"/>
</dbReference>
<feature type="domain" description="HTH tetR-type" evidence="5">
    <location>
        <begin position="19"/>
        <end position="79"/>
    </location>
</feature>
<keyword evidence="3" id="KW-0804">Transcription</keyword>
<evidence type="ECO:0000259" key="5">
    <source>
        <dbReference type="PROSITE" id="PS50977"/>
    </source>
</evidence>
<sequence length="212" mass="23679">MNSTAKRTYRSPRREAQARATRAAIVGAAIKLFGERGYASTTMQAIAAEAGVAVESVYAAGSKSELLRLAVDQTTVGDDEPVPLAERPEYRHILTAPSQREQIRRFAEFGAVISRRVVPIDRAFFESSARDEQQAARWLEIERMRRQDLRTFVDALAAHGPLRHGMTVDTAATTAWLGLNWYNVWLMRADLGCTDTEVAAWMERMLADLLLP</sequence>
<dbReference type="PROSITE" id="PS50977">
    <property type="entry name" value="HTH_TETR_2"/>
    <property type="match status" value="1"/>
</dbReference>
<evidence type="ECO:0000256" key="2">
    <source>
        <dbReference type="ARBA" id="ARBA00023125"/>
    </source>
</evidence>
<dbReference type="GO" id="GO:0003700">
    <property type="term" value="F:DNA-binding transcription factor activity"/>
    <property type="evidence" value="ECO:0007669"/>
    <property type="project" value="TreeGrafter"/>
</dbReference>
<reference evidence="6" key="1">
    <citation type="submission" date="2021-01" db="EMBL/GenBank/DDBJ databases">
        <title>Whole genome shotgun sequence of Virgisporangium aurantiacum NBRC 16421.</title>
        <authorList>
            <person name="Komaki H."/>
            <person name="Tamura T."/>
        </authorList>
    </citation>
    <scope>NUCLEOTIDE SEQUENCE</scope>
    <source>
        <strain evidence="6">NBRC 16421</strain>
    </source>
</reference>
<proteinExistence type="predicted"/>
<evidence type="ECO:0000256" key="4">
    <source>
        <dbReference type="PROSITE-ProRule" id="PRU00335"/>
    </source>
</evidence>
<dbReference type="Proteomes" id="UP000612585">
    <property type="component" value="Unassembled WGS sequence"/>
</dbReference>
<comment type="caution">
    <text evidence="6">The sequence shown here is derived from an EMBL/GenBank/DDBJ whole genome shotgun (WGS) entry which is preliminary data.</text>
</comment>
<gene>
    <name evidence="6" type="ORF">Vau01_120480</name>
</gene>
<dbReference type="PANTHER" id="PTHR30055">
    <property type="entry name" value="HTH-TYPE TRANSCRIPTIONAL REGULATOR RUTR"/>
    <property type="match status" value="1"/>
</dbReference>
<dbReference type="SUPFAM" id="SSF46689">
    <property type="entry name" value="Homeodomain-like"/>
    <property type="match status" value="1"/>
</dbReference>
<evidence type="ECO:0000256" key="1">
    <source>
        <dbReference type="ARBA" id="ARBA00023015"/>
    </source>
</evidence>
<dbReference type="InterPro" id="IPR050109">
    <property type="entry name" value="HTH-type_TetR-like_transc_reg"/>
</dbReference>
<dbReference type="EMBL" id="BOPG01000120">
    <property type="protein sequence ID" value="GIJ64532.1"/>
    <property type="molecule type" value="Genomic_DNA"/>
</dbReference>